<dbReference type="GO" id="GO:0051539">
    <property type="term" value="F:4 iron, 4 sulfur cluster binding"/>
    <property type="evidence" value="ECO:0007669"/>
    <property type="project" value="UniProtKB-KW"/>
</dbReference>
<evidence type="ECO:0000313" key="9">
    <source>
        <dbReference type="EMBL" id="MBB1125596.1"/>
    </source>
</evidence>
<dbReference type="AlphaFoldDB" id="A0A839HDY5"/>
<dbReference type="CDD" id="cd01335">
    <property type="entry name" value="Radical_SAM"/>
    <property type="match status" value="1"/>
</dbReference>
<accession>A0A839HDY5</accession>
<keyword evidence="6" id="KW-0411">Iron-sulfur</keyword>
<dbReference type="InterPro" id="IPR058240">
    <property type="entry name" value="rSAM_sf"/>
</dbReference>
<proteinExistence type="inferred from homology"/>
<dbReference type="RefSeq" id="WP_182583109.1">
    <property type="nucleotide sequence ID" value="NZ_JABVCQ010000008.1"/>
</dbReference>
<evidence type="ECO:0000259" key="8">
    <source>
        <dbReference type="PROSITE" id="PS51918"/>
    </source>
</evidence>
<keyword evidence="3" id="KW-0949">S-adenosyl-L-methionine</keyword>
<evidence type="ECO:0000313" key="10">
    <source>
        <dbReference type="Proteomes" id="UP000548632"/>
    </source>
</evidence>
<dbReference type="PANTHER" id="PTHR43273">
    <property type="entry name" value="ANAEROBIC SULFATASE-MATURATING ENZYME HOMOLOG ASLB-RELATED"/>
    <property type="match status" value="1"/>
</dbReference>
<dbReference type="SFLD" id="SFLDG01384">
    <property type="entry name" value="thioether_bond_formation_requi"/>
    <property type="match status" value="1"/>
</dbReference>
<comment type="similarity">
    <text evidence="7">Belongs to the radical SAM superfamily. Anaerobic sulfatase-maturating enzyme family.</text>
</comment>
<keyword evidence="5" id="KW-0408">Iron</keyword>
<keyword evidence="4" id="KW-0479">Metal-binding</keyword>
<evidence type="ECO:0000256" key="5">
    <source>
        <dbReference type="ARBA" id="ARBA00023004"/>
    </source>
</evidence>
<dbReference type="InterPro" id="IPR013785">
    <property type="entry name" value="Aldolase_TIM"/>
</dbReference>
<dbReference type="GO" id="GO:0032324">
    <property type="term" value="P:molybdopterin cofactor biosynthetic process"/>
    <property type="evidence" value="ECO:0007669"/>
    <property type="project" value="UniProtKB-ARBA"/>
</dbReference>
<dbReference type="Proteomes" id="UP000548632">
    <property type="component" value="Unassembled WGS sequence"/>
</dbReference>
<evidence type="ECO:0000256" key="4">
    <source>
        <dbReference type="ARBA" id="ARBA00022723"/>
    </source>
</evidence>
<dbReference type="InterPro" id="IPR006638">
    <property type="entry name" value="Elp3/MiaA/NifB-like_rSAM"/>
</dbReference>
<dbReference type="Pfam" id="PF04055">
    <property type="entry name" value="Radical_SAM"/>
    <property type="match status" value="1"/>
</dbReference>
<dbReference type="SFLD" id="SFLDG01386">
    <property type="entry name" value="main_SPASM_domain-containing"/>
    <property type="match status" value="1"/>
</dbReference>
<evidence type="ECO:0000256" key="7">
    <source>
        <dbReference type="ARBA" id="ARBA00023601"/>
    </source>
</evidence>
<dbReference type="SFLD" id="SFLDS00029">
    <property type="entry name" value="Radical_SAM"/>
    <property type="match status" value="1"/>
</dbReference>
<dbReference type="EMBL" id="JABVCQ010000008">
    <property type="protein sequence ID" value="MBB1125596.1"/>
    <property type="molecule type" value="Genomic_DNA"/>
</dbReference>
<sequence>MLISKFSHTYERNGITAFINSLRLNPVYLDSDVAKKLLASIKEELPLSEAEIKAKQALLEAKYFVEHEEIDQKVLHKVRSQTGKPELKIAYFIVTDECNFDCTYCFIKRDMPADHVNTAMSKDTVVKCLDFFEKNLVCKADDTDNSIIIYGGEPLLEINIALFIAQSVTERKEKKRLPENLRVSLITNGSLLSKANAILLKNNDIAVSISLDGDEVATNSCRHYCSGKGVYGDVLQAIAYCKEVGLDFSLSVTITESLLSNPKRSLDLLVKDIGVKGLGFNILMYDKDNNVLDDYPERAARFILDAFTLFREQGIYEDRIMRKLDAFCERKIHLFDCAAAGGNQVVFSPDGSIGVCHGYLGTRNNFIANVNDIDKFDLKSNDVFLEWSRRSPINMKECLQCAALGICGGGCPFNAEKENGSIWTLDSRFCAHSKLTLEWLIWDLYHKMNTTCP</sequence>
<dbReference type="GO" id="GO:0046872">
    <property type="term" value="F:metal ion binding"/>
    <property type="evidence" value="ECO:0007669"/>
    <property type="project" value="UniProtKB-KW"/>
</dbReference>
<evidence type="ECO:0000256" key="3">
    <source>
        <dbReference type="ARBA" id="ARBA00022691"/>
    </source>
</evidence>
<gene>
    <name evidence="9" type="ORF">HUK38_05030</name>
</gene>
<name>A0A839HDY5_9GAMM</name>
<evidence type="ECO:0000256" key="2">
    <source>
        <dbReference type="ARBA" id="ARBA00022485"/>
    </source>
</evidence>
<feature type="domain" description="Radical SAM core" evidence="8">
    <location>
        <begin position="84"/>
        <end position="319"/>
    </location>
</feature>
<organism evidence="9 10">
    <name type="scientific">Thiospirillum jenense</name>
    <dbReference type="NCBI Taxonomy" id="1653858"/>
    <lineage>
        <taxon>Bacteria</taxon>
        <taxon>Pseudomonadati</taxon>
        <taxon>Pseudomonadota</taxon>
        <taxon>Gammaproteobacteria</taxon>
        <taxon>Chromatiales</taxon>
        <taxon>Chromatiaceae</taxon>
        <taxon>Thiospirillum</taxon>
    </lineage>
</organism>
<dbReference type="InterPro" id="IPR023867">
    <property type="entry name" value="Sulphatase_maturase_rSAM"/>
</dbReference>
<dbReference type="SUPFAM" id="SSF102114">
    <property type="entry name" value="Radical SAM enzymes"/>
    <property type="match status" value="1"/>
</dbReference>
<dbReference type="InterPro" id="IPR023885">
    <property type="entry name" value="4Fe4S-binding_SPASM_dom"/>
</dbReference>
<keyword evidence="10" id="KW-1185">Reference proteome</keyword>
<reference evidence="9 10" key="1">
    <citation type="journal article" date="2020" name="Arch. Microbiol.">
        <title>The genome sequence of the giant phototrophic gammaproteobacterium Thiospirillum jenense gives insight into its physiological properties and phylogenetic relationships.</title>
        <authorList>
            <person name="Imhoff J.F."/>
            <person name="Meyer T.E."/>
            <person name="Kyndt J.A."/>
        </authorList>
    </citation>
    <scope>NUCLEOTIDE SEQUENCE [LARGE SCALE GENOMIC DNA]</scope>
    <source>
        <strain evidence="9 10">DSM 216</strain>
    </source>
</reference>
<comment type="caution">
    <text evidence="9">The sequence shown here is derived from an EMBL/GenBank/DDBJ whole genome shotgun (WGS) entry which is preliminary data.</text>
</comment>
<dbReference type="SMART" id="SM00729">
    <property type="entry name" value="Elp3"/>
    <property type="match status" value="1"/>
</dbReference>
<dbReference type="InterPro" id="IPR007197">
    <property type="entry name" value="rSAM"/>
</dbReference>
<comment type="cofactor">
    <cofactor evidence="1">
        <name>[4Fe-4S] cluster</name>
        <dbReference type="ChEBI" id="CHEBI:49883"/>
    </cofactor>
</comment>
<dbReference type="Gene3D" id="3.20.20.70">
    <property type="entry name" value="Aldolase class I"/>
    <property type="match status" value="1"/>
</dbReference>
<protein>
    <submittedName>
        <fullName evidence="9">SPASM domain-containing protein</fullName>
    </submittedName>
</protein>
<dbReference type="NCBIfam" id="TIGR04085">
    <property type="entry name" value="rSAM_more_4Fe4S"/>
    <property type="match status" value="1"/>
</dbReference>
<dbReference type="PROSITE" id="PS51918">
    <property type="entry name" value="RADICAL_SAM"/>
    <property type="match status" value="1"/>
</dbReference>
<evidence type="ECO:0000256" key="6">
    <source>
        <dbReference type="ARBA" id="ARBA00023014"/>
    </source>
</evidence>
<keyword evidence="2" id="KW-0004">4Fe-4S</keyword>
<dbReference type="GO" id="GO:0016491">
    <property type="term" value="F:oxidoreductase activity"/>
    <property type="evidence" value="ECO:0007669"/>
    <property type="project" value="InterPro"/>
</dbReference>
<dbReference type="SFLD" id="SFLDG01067">
    <property type="entry name" value="SPASM/twitch_domain_containing"/>
    <property type="match status" value="1"/>
</dbReference>
<evidence type="ECO:0000256" key="1">
    <source>
        <dbReference type="ARBA" id="ARBA00001966"/>
    </source>
</evidence>
<dbReference type="PANTHER" id="PTHR43273:SF3">
    <property type="entry name" value="ANAEROBIC SULFATASE-MATURATING ENZYME HOMOLOG ASLB-RELATED"/>
    <property type="match status" value="1"/>
</dbReference>
<dbReference type="PROSITE" id="PS01305">
    <property type="entry name" value="MOAA_NIFB_PQQE"/>
    <property type="match status" value="1"/>
</dbReference>
<dbReference type="InterPro" id="IPR000385">
    <property type="entry name" value="MoaA_NifB_PqqE_Fe-S-bd_CS"/>
</dbReference>